<sequence length="488" mass="54434">MMPTSSPLASCVSSLQSSMQLLGSSISILDSGVNDFPRLSKVLHTTRHFELLPETRLLQAQKELLEAITPEVETLLARVDAHLDRMERREKSLIAKCELQEGRLSSNRQSGGNGLGNPSSSYSRTRGGGGRDGGMRGARAGFGDEEGEGEKGREALRLKQMRTKKERLSYAVERLALQAQQRERQLRMSVAAGEPTVFENYVHDIFVDNVHIELSLWDTAGQEEFDRLRSLSYDDTHTIMLCFSVDSPDSLENVESKWVGEIAENCAGVKLVLVALKCDLREKHSDDDDDEEREEEEAENGNAGAGSTTPRKRECIDYKQGLEVARRIQALRYLECSAKRNRGVNEAFTEAARVALSVKGANSGGKGGDKVGPAPANHRINLQIGLKQSQFDELERHLYEVSDPSHHRYGQHLTSAEVDELVKPSDDALELVHDWLLDNGIERHQLEYNSAKNWIKVTLLVQAVEGLLDTTYSVYKHEEGDYTVRTSN</sequence>
<dbReference type="GO" id="GO:0017157">
    <property type="term" value="P:regulation of exocytosis"/>
    <property type="evidence" value="ECO:0007669"/>
    <property type="project" value="UniProtKB-ARBA"/>
</dbReference>
<comment type="subcellular location">
    <subcellularLocation>
        <location evidence="3">Cell membrane</location>
        <topology evidence="3">Lipid-anchor</topology>
    </subcellularLocation>
    <subcellularLocation>
        <location evidence="4">Chromosome</location>
        <location evidence="4">Centromere</location>
        <location evidence="4">Kinetochore</location>
    </subcellularLocation>
    <subcellularLocation>
        <location evidence="2">Cytoplasm</location>
        <location evidence="2">Cytoskeleton</location>
        <location evidence="2">Spindle</location>
    </subcellularLocation>
    <subcellularLocation>
        <location evidence="1">Nucleus</location>
    </subcellularLocation>
</comment>
<evidence type="ECO:0000256" key="23">
    <source>
        <dbReference type="SAM" id="MobiDB-lite"/>
    </source>
</evidence>
<evidence type="ECO:0000256" key="2">
    <source>
        <dbReference type="ARBA" id="ARBA00004186"/>
    </source>
</evidence>
<keyword evidence="14" id="KW-0342">GTP-binding</keyword>
<evidence type="ECO:0000256" key="7">
    <source>
        <dbReference type="ARBA" id="ARBA00016329"/>
    </source>
</evidence>
<dbReference type="InterPro" id="IPR005225">
    <property type="entry name" value="Small_GTP-bd"/>
</dbReference>
<dbReference type="GO" id="GO:0008608">
    <property type="term" value="P:attachment of spindle microtubules to kinetochore"/>
    <property type="evidence" value="ECO:0007669"/>
    <property type="project" value="InterPro"/>
</dbReference>
<dbReference type="PROSITE" id="PS51421">
    <property type="entry name" value="RAS"/>
    <property type="match status" value="1"/>
</dbReference>
<comment type="similarity">
    <text evidence="5">Belongs to the DASH complex SPC19 family.</text>
</comment>
<dbReference type="Pfam" id="PF00071">
    <property type="entry name" value="Ras"/>
    <property type="match status" value="1"/>
</dbReference>
<keyword evidence="13" id="KW-0995">Kinetochore</keyword>
<dbReference type="GO" id="GO:0007163">
    <property type="term" value="P:establishment or maintenance of cell polarity"/>
    <property type="evidence" value="ECO:0007669"/>
    <property type="project" value="UniProtKB-ARBA"/>
</dbReference>
<evidence type="ECO:0000313" key="25">
    <source>
        <dbReference type="EMBL" id="SLM34610.1"/>
    </source>
</evidence>
<dbReference type="InterPro" id="IPR001806">
    <property type="entry name" value="Small_GTPase"/>
</dbReference>
<dbReference type="PANTHER" id="PTHR28262">
    <property type="entry name" value="DASH COMPLEX SUBUNIT SPC19"/>
    <property type="match status" value="1"/>
</dbReference>
<evidence type="ECO:0000313" key="26">
    <source>
        <dbReference type="Proteomes" id="UP000192927"/>
    </source>
</evidence>
<evidence type="ECO:0000256" key="10">
    <source>
        <dbReference type="ARBA" id="ARBA00022481"/>
    </source>
</evidence>
<keyword evidence="20" id="KW-0137">Centromere</keyword>
<evidence type="ECO:0000256" key="20">
    <source>
        <dbReference type="ARBA" id="ARBA00023328"/>
    </source>
</evidence>
<dbReference type="GO" id="GO:0003924">
    <property type="term" value="F:GTPase activity"/>
    <property type="evidence" value="ECO:0007669"/>
    <property type="project" value="InterPro"/>
</dbReference>
<keyword evidence="19" id="KW-0636">Prenylation</keyword>
<dbReference type="SUPFAM" id="SSF52540">
    <property type="entry name" value="P-loop containing nucleoside triphosphate hydrolases"/>
    <property type="match status" value="1"/>
</dbReference>
<feature type="domain" description="Peptidase S53 activation" evidence="24">
    <location>
        <begin position="365"/>
        <end position="487"/>
    </location>
</feature>
<feature type="compositionally biased region" description="Low complexity" evidence="23">
    <location>
        <begin position="116"/>
        <end position="125"/>
    </location>
</feature>
<evidence type="ECO:0000256" key="5">
    <source>
        <dbReference type="ARBA" id="ARBA00008952"/>
    </source>
</evidence>
<dbReference type="CDD" id="cd11377">
    <property type="entry name" value="Pro-peptidase_S53"/>
    <property type="match status" value="1"/>
</dbReference>
<comment type="similarity">
    <text evidence="6">Belongs to the small GTPase superfamily. Rho family.</text>
</comment>
<dbReference type="EMBL" id="FWEW01000357">
    <property type="protein sequence ID" value="SLM34610.1"/>
    <property type="molecule type" value="Genomic_DNA"/>
</dbReference>
<dbReference type="PROSITE" id="PS51419">
    <property type="entry name" value="RAB"/>
    <property type="match status" value="1"/>
</dbReference>
<dbReference type="SUPFAM" id="SSF54897">
    <property type="entry name" value="Protease propeptides/inhibitors"/>
    <property type="match status" value="1"/>
</dbReference>
<accession>A0A1W5CV12</accession>
<evidence type="ECO:0000256" key="11">
    <source>
        <dbReference type="ARBA" id="ARBA00022490"/>
    </source>
</evidence>
<keyword evidence="9" id="KW-1003">Cell membrane</keyword>
<evidence type="ECO:0000256" key="14">
    <source>
        <dbReference type="ARBA" id="ARBA00023134"/>
    </source>
</evidence>
<keyword evidence="15" id="KW-0472">Membrane</keyword>
<dbReference type="SMART" id="SM00944">
    <property type="entry name" value="Pro-kuma_activ"/>
    <property type="match status" value="1"/>
</dbReference>
<keyword evidence="18" id="KW-0449">Lipoprotein</keyword>
<keyword evidence="11" id="KW-0963">Cytoplasm</keyword>
<dbReference type="SMART" id="SM00175">
    <property type="entry name" value="RAB"/>
    <property type="match status" value="1"/>
</dbReference>
<name>A0A1W5CV12_9LECA</name>
<evidence type="ECO:0000256" key="13">
    <source>
        <dbReference type="ARBA" id="ARBA00022838"/>
    </source>
</evidence>
<evidence type="ECO:0000256" key="8">
    <source>
        <dbReference type="ARBA" id="ARBA00022454"/>
    </source>
</evidence>
<evidence type="ECO:0000256" key="3">
    <source>
        <dbReference type="ARBA" id="ARBA00004193"/>
    </source>
</evidence>
<evidence type="ECO:0000256" key="6">
    <source>
        <dbReference type="ARBA" id="ARBA00010142"/>
    </source>
</evidence>
<evidence type="ECO:0000256" key="15">
    <source>
        <dbReference type="ARBA" id="ARBA00023136"/>
    </source>
</evidence>
<keyword evidence="8" id="KW-0158">Chromosome</keyword>
<dbReference type="PROSITE" id="PS51420">
    <property type="entry name" value="RHO"/>
    <property type="match status" value="1"/>
</dbReference>
<evidence type="ECO:0000259" key="24">
    <source>
        <dbReference type="SMART" id="SM00944"/>
    </source>
</evidence>
<dbReference type="GO" id="GO:0042729">
    <property type="term" value="C:DASH complex"/>
    <property type="evidence" value="ECO:0007669"/>
    <property type="project" value="InterPro"/>
</dbReference>
<proteinExistence type="inferred from homology"/>
<keyword evidence="17" id="KW-0539">Nucleus</keyword>
<dbReference type="GO" id="GO:0005525">
    <property type="term" value="F:GTP binding"/>
    <property type="evidence" value="ECO:0007669"/>
    <property type="project" value="UniProtKB-KW"/>
</dbReference>
<keyword evidence="16" id="KW-0206">Cytoskeleton</keyword>
<dbReference type="GO" id="GO:0005886">
    <property type="term" value="C:plasma membrane"/>
    <property type="evidence" value="ECO:0007669"/>
    <property type="project" value="UniProtKB-SubCell"/>
</dbReference>
<dbReference type="Proteomes" id="UP000192927">
    <property type="component" value="Unassembled WGS sequence"/>
</dbReference>
<dbReference type="PRINTS" id="PR00449">
    <property type="entry name" value="RASTRNSFRMNG"/>
</dbReference>
<dbReference type="InterPro" id="IPR013251">
    <property type="entry name" value="DASH_Spc19"/>
</dbReference>
<keyword evidence="10" id="KW-0488">Methylation</keyword>
<keyword evidence="26" id="KW-1185">Reference proteome</keyword>
<feature type="compositionally biased region" description="Gly residues" evidence="23">
    <location>
        <begin position="126"/>
        <end position="136"/>
    </location>
</feature>
<evidence type="ECO:0000256" key="21">
    <source>
        <dbReference type="ARBA" id="ARBA00032583"/>
    </source>
</evidence>
<dbReference type="InterPro" id="IPR015366">
    <property type="entry name" value="S53_propep"/>
</dbReference>
<dbReference type="InterPro" id="IPR027417">
    <property type="entry name" value="P-loop_NTPase"/>
</dbReference>
<evidence type="ECO:0000256" key="22">
    <source>
        <dbReference type="ARBA" id="ARBA00067968"/>
    </source>
</evidence>
<dbReference type="GO" id="GO:0030036">
    <property type="term" value="P:actin cytoskeleton organization"/>
    <property type="evidence" value="ECO:0007669"/>
    <property type="project" value="UniProtKB-ARBA"/>
</dbReference>
<evidence type="ECO:0000256" key="1">
    <source>
        <dbReference type="ARBA" id="ARBA00004123"/>
    </source>
</evidence>
<evidence type="ECO:0000256" key="18">
    <source>
        <dbReference type="ARBA" id="ARBA00023288"/>
    </source>
</evidence>
<feature type="compositionally biased region" description="Acidic residues" evidence="23">
    <location>
        <begin position="287"/>
        <end position="299"/>
    </location>
</feature>
<evidence type="ECO:0000256" key="17">
    <source>
        <dbReference type="ARBA" id="ARBA00023242"/>
    </source>
</evidence>
<feature type="region of interest" description="Disordered" evidence="23">
    <location>
        <begin position="103"/>
        <end position="154"/>
    </location>
</feature>
<organism evidence="25 26">
    <name type="scientific">Lasallia pustulata</name>
    <dbReference type="NCBI Taxonomy" id="136370"/>
    <lineage>
        <taxon>Eukaryota</taxon>
        <taxon>Fungi</taxon>
        <taxon>Dikarya</taxon>
        <taxon>Ascomycota</taxon>
        <taxon>Pezizomycotina</taxon>
        <taxon>Lecanoromycetes</taxon>
        <taxon>OSLEUM clade</taxon>
        <taxon>Umbilicariomycetidae</taxon>
        <taxon>Umbilicariales</taxon>
        <taxon>Umbilicariaceae</taxon>
        <taxon>Lasallia</taxon>
    </lineage>
</organism>
<dbReference type="Pfam" id="PF08287">
    <property type="entry name" value="DASH_Spc19"/>
    <property type="match status" value="1"/>
</dbReference>
<feature type="region of interest" description="Disordered" evidence="23">
    <location>
        <begin position="283"/>
        <end position="312"/>
    </location>
</feature>
<dbReference type="GO" id="GO:0008236">
    <property type="term" value="F:serine-type peptidase activity"/>
    <property type="evidence" value="ECO:0007669"/>
    <property type="project" value="InterPro"/>
</dbReference>
<dbReference type="GO" id="GO:0005876">
    <property type="term" value="C:spindle microtubule"/>
    <property type="evidence" value="ECO:0007669"/>
    <property type="project" value="InterPro"/>
</dbReference>
<evidence type="ECO:0000256" key="12">
    <source>
        <dbReference type="ARBA" id="ARBA00022741"/>
    </source>
</evidence>
<protein>
    <recommendedName>
        <fullName evidence="7">DASH complex subunit SPC19</fullName>
    </recommendedName>
    <alternativeName>
        <fullName evidence="22">GTP-binding protein RHO3</fullName>
    </alternativeName>
    <alternativeName>
        <fullName evidence="21">Outer kinetochore protein SPC19</fullName>
    </alternativeName>
</protein>
<dbReference type="NCBIfam" id="TIGR00231">
    <property type="entry name" value="small_GTP"/>
    <property type="match status" value="1"/>
</dbReference>
<dbReference type="PANTHER" id="PTHR28262:SF1">
    <property type="entry name" value="DASH COMPLEX SUBUNIT SPC19"/>
    <property type="match status" value="1"/>
</dbReference>
<dbReference type="Gene3D" id="3.40.50.300">
    <property type="entry name" value="P-loop containing nucleotide triphosphate hydrolases"/>
    <property type="match status" value="1"/>
</dbReference>
<dbReference type="SMART" id="SM00174">
    <property type="entry name" value="RHO"/>
    <property type="match status" value="1"/>
</dbReference>
<dbReference type="AlphaFoldDB" id="A0A1W5CV12"/>
<dbReference type="SMART" id="SM00173">
    <property type="entry name" value="RAS"/>
    <property type="match status" value="1"/>
</dbReference>
<dbReference type="Pfam" id="PF09286">
    <property type="entry name" value="Pro-kuma_activ"/>
    <property type="match status" value="1"/>
</dbReference>
<keyword evidence="12" id="KW-0547">Nucleotide-binding</keyword>
<evidence type="ECO:0000256" key="19">
    <source>
        <dbReference type="ARBA" id="ARBA00023289"/>
    </source>
</evidence>
<evidence type="ECO:0000256" key="9">
    <source>
        <dbReference type="ARBA" id="ARBA00022475"/>
    </source>
</evidence>
<evidence type="ECO:0000256" key="16">
    <source>
        <dbReference type="ARBA" id="ARBA00023212"/>
    </source>
</evidence>
<dbReference type="FunFam" id="3.40.50.300:FF:000780">
    <property type="entry name" value="Rho GTPase Rho3"/>
    <property type="match status" value="1"/>
</dbReference>
<evidence type="ECO:0000256" key="4">
    <source>
        <dbReference type="ARBA" id="ARBA00004629"/>
    </source>
</evidence>
<reference evidence="26" key="1">
    <citation type="submission" date="2017-03" db="EMBL/GenBank/DDBJ databases">
        <authorList>
            <person name="Sharma R."/>
            <person name="Thines M."/>
        </authorList>
    </citation>
    <scope>NUCLEOTIDE SEQUENCE [LARGE SCALE GENOMIC DNA]</scope>
</reference>